<accession>A0A1E3QRJ8</accession>
<feature type="transmembrane region" description="Helical" evidence="14">
    <location>
        <begin position="986"/>
        <end position="1007"/>
    </location>
</feature>
<dbReference type="Gene3D" id="3.30.40.10">
    <property type="entry name" value="Zinc/RING finger domain, C3HC4 (zinc finger)"/>
    <property type="match status" value="1"/>
</dbReference>
<feature type="transmembrane region" description="Helical" evidence="14">
    <location>
        <begin position="642"/>
        <end position="664"/>
    </location>
</feature>
<dbReference type="PANTHER" id="PTHR13145:SF0">
    <property type="entry name" value="E3 UBIQUITIN-PROTEIN LIGASE MARCHF6"/>
    <property type="match status" value="1"/>
</dbReference>
<feature type="transmembrane region" description="Helical" evidence="14">
    <location>
        <begin position="90"/>
        <end position="111"/>
    </location>
</feature>
<dbReference type="EMBL" id="KV454431">
    <property type="protein sequence ID" value="ODQ79672.1"/>
    <property type="molecule type" value="Genomic_DNA"/>
</dbReference>
<evidence type="ECO:0000256" key="2">
    <source>
        <dbReference type="ARBA" id="ARBA00004141"/>
    </source>
</evidence>
<feature type="transmembrane region" description="Helical" evidence="14">
    <location>
        <begin position="857"/>
        <end position="879"/>
    </location>
</feature>
<evidence type="ECO:0000256" key="4">
    <source>
        <dbReference type="ARBA" id="ARBA00012483"/>
    </source>
</evidence>
<dbReference type="GO" id="GO:0036503">
    <property type="term" value="P:ERAD pathway"/>
    <property type="evidence" value="ECO:0007669"/>
    <property type="project" value="TreeGrafter"/>
</dbReference>
<dbReference type="InterPro" id="IPR013083">
    <property type="entry name" value="Znf_RING/FYVE/PHD"/>
</dbReference>
<keyword evidence="11 14" id="KW-1133">Transmembrane helix</keyword>
<keyword evidence="7" id="KW-0479">Metal-binding</keyword>
<comment type="pathway">
    <text evidence="3">Protein modification; protein ubiquitination.</text>
</comment>
<feature type="transmembrane region" description="Helical" evidence="14">
    <location>
        <begin position="886"/>
        <end position="905"/>
    </location>
</feature>
<sequence>MEEASCRICRGEGTPEDPLFFPCKCRGSIKYIHQDCLMDWLKHANKSTQQCDICNEPYKFKTLFDPDTPKGMVPLGLIVSKIASSVMKSATVITSIALYATFVVIQVPMWWKFVGRLYTWIVDGQLPQPSIVQSFLFGQLDLRTAFLIDASAPVPRLAFLWHILNYTYSSGLVSIVIFILVHVFLFIDHEWVTRDEGYFKLLTKRIGNEPKRQLRELLEQQIRNLRQNNPQNVENILNVLENMNHDGADEAIREFVVDQVIPPVMRQEQEEEEEEIEQDADTWSDMEDFEENSDDDSDSDEERGRFVRRRDVVPFPNLDAPPMLPQPVRMADILNNDRFPARNQMLEPNPEPAPEAPVDEDVPEENVNLILNIGLNITMPLKAAGIADAIITVYLFVFYLLPSIMGKFLFASLTYALFGVHYLVQKTPANTVIAFIRERTVIIDYLESYITTPVYTTWSNVFNSRVPATVTERIIPLLLFYGVLLVATNAYMSYLRGDHSKTNPLSSKSARMVYKLLFEIVSTLKVFLIFNIELIFFPVYCGWLLDFCMSPVFSPELHLNMLLSSRDNPCIHPFFTNFLCRTINYWAAGTGYMFTFALFVGMIRSMILRPGVLFFIRSPEDPNARLIHDALMRPLSLQLSRISLSGSIYSGLIVFGVGGFTWLLRLATPTGFLFPVGGIDAKSVMVTNFVFMKVVHSNAELIKTCMRVYWKRVFVIVCHKMRLSSFILDIPHPTERGYVVYRNLFYRLIGTQKPDYANPQSYELALETFRTDPEVTAVFVPDGNWVRAPGNDAISRRFLKKLFVTVTKGDQLLAAPKPAVASRRLEEEEDEDDDEIVDSGSNVYSIVYKPPRFGLKIFGMVAFLCAFAFFLCVSVIAGALICGRPIVIALFLLTQSFTGHALALSGPTDLFLPNADLLSVSIGIAVEVWLLYHFKDQFQDEELHEHEQLQEVAEPAMEILEEAVPDEADIRALIDRFPLARHMLKLVLLVSIIFASGVLGTLLSIYVHTYSANMPYHYFKFGLLLTAYIYLTWQTALLHSLLFPVTLAPLFGMLTREFQLVITHGVIDNNLAGVSIRELCSRSLFPMTGRTLALAVATISIFMGYDFKEQGSFSLGRVVDRYMLNPLEFSFMCMASSAAMVLLEYTRIGLHYLQGVNEEVKNEVYARGKTLKNIDVLDE</sequence>
<keyword evidence="9" id="KW-0833">Ubl conjugation pathway</keyword>
<dbReference type="SMART" id="SM00744">
    <property type="entry name" value="RINGv"/>
    <property type="match status" value="1"/>
</dbReference>
<keyword evidence="5" id="KW-0808">Transferase</keyword>
<dbReference type="RefSeq" id="XP_018985000.1">
    <property type="nucleotide sequence ID" value="XM_019130462.1"/>
</dbReference>
<keyword evidence="8" id="KW-0863">Zinc-finger</keyword>
<organism evidence="16 17">
    <name type="scientific">Babjeviella inositovora NRRL Y-12698</name>
    <dbReference type="NCBI Taxonomy" id="984486"/>
    <lineage>
        <taxon>Eukaryota</taxon>
        <taxon>Fungi</taxon>
        <taxon>Dikarya</taxon>
        <taxon>Ascomycota</taxon>
        <taxon>Saccharomycotina</taxon>
        <taxon>Pichiomycetes</taxon>
        <taxon>Serinales incertae sedis</taxon>
        <taxon>Babjeviella</taxon>
    </lineage>
</organism>
<protein>
    <recommendedName>
        <fullName evidence="4">RING-type E3 ubiquitin transferase</fullName>
        <ecNumber evidence="4">2.3.2.27</ecNumber>
    </recommendedName>
</protein>
<feature type="transmembrane region" description="Helical" evidence="14">
    <location>
        <begin position="389"/>
        <end position="418"/>
    </location>
</feature>
<feature type="transmembrane region" description="Helical" evidence="14">
    <location>
        <begin position="583"/>
        <end position="603"/>
    </location>
</feature>
<feature type="transmembrane region" description="Helical" evidence="14">
    <location>
        <begin position="474"/>
        <end position="495"/>
    </location>
</feature>
<evidence type="ECO:0000256" key="11">
    <source>
        <dbReference type="ARBA" id="ARBA00022989"/>
    </source>
</evidence>
<dbReference type="OrthoDB" id="1108038at2759"/>
<dbReference type="FunFam" id="3.30.40.10:FF:000287">
    <property type="entry name" value="RING finger membrane protein"/>
    <property type="match status" value="1"/>
</dbReference>
<dbReference type="AlphaFoldDB" id="A0A1E3QRJ8"/>
<feature type="domain" description="RING-CH-type" evidence="15">
    <location>
        <begin position="1"/>
        <end position="61"/>
    </location>
</feature>
<dbReference type="SUPFAM" id="SSF57850">
    <property type="entry name" value="RING/U-box"/>
    <property type="match status" value="1"/>
</dbReference>
<evidence type="ECO:0000256" key="8">
    <source>
        <dbReference type="ARBA" id="ARBA00022771"/>
    </source>
</evidence>
<dbReference type="GO" id="GO:0008270">
    <property type="term" value="F:zinc ion binding"/>
    <property type="evidence" value="ECO:0007669"/>
    <property type="project" value="UniProtKB-KW"/>
</dbReference>
<evidence type="ECO:0000256" key="14">
    <source>
        <dbReference type="SAM" id="Phobius"/>
    </source>
</evidence>
<evidence type="ECO:0000256" key="13">
    <source>
        <dbReference type="SAM" id="MobiDB-lite"/>
    </source>
</evidence>
<name>A0A1E3QRJ8_9ASCO</name>
<keyword evidence="17" id="KW-1185">Reference proteome</keyword>
<evidence type="ECO:0000256" key="10">
    <source>
        <dbReference type="ARBA" id="ARBA00022833"/>
    </source>
</evidence>
<keyword evidence="10" id="KW-0862">Zinc</keyword>
<evidence type="ECO:0000259" key="15">
    <source>
        <dbReference type="PROSITE" id="PS51292"/>
    </source>
</evidence>
<dbReference type="GO" id="GO:0005789">
    <property type="term" value="C:endoplasmic reticulum membrane"/>
    <property type="evidence" value="ECO:0007669"/>
    <property type="project" value="TreeGrafter"/>
</dbReference>
<dbReference type="Pfam" id="PF12906">
    <property type="entry name" value="RINGv"/>
    <property type="match status" value="1"/>
</dbReference>
<dbReference type="PANTHER" id="PTHR13145">
    <property type="entry name" value="SSM4 PROTEIN"/>
    <property type="match status" value="1"/>
</dbReference>
<gene>
    <name evidence="16" type="ORF">BABINDRAFT_166791</name>
</gene>
<evidence type="ECO:0000313" key="17">
    <source>
        <dbReference type="Proteomes" id="UP000094336"/>
    </source>
</evidence>
<evidence type="ECO:0000256" key="5">
    <source>
        <dbReference type="ARBA" id="ARBA00022679"/>
    </source>
</evidence>
<feature type="transmembrane region" description="Helical" evidence="14">
    <location>
        <begin position="166"/>
        <end position="187"/>
    </location>
</feature>
<dbReference type="Proteomes" id="UP000094336">
    <property type="component" value="Unassembled WGS sequence"/>
</dbReference>
<feature type="transmembrane region" description="Helical" evidence="14">
    <location>
        <begin position="1027"/>
        <end position="1051"/>
    </location>
</feature>
<evidence type="ECO:0000256" key="6">
    <source>
        <dbReference type="ARBA" id="ARBA00022692"/>
    </source>
</evidence>
<comment type="subcellular location">
    <subcellularLocation>
        <location evidence="2">Membrane</location>
        <topology evidence="2">Multi-pass membrane protein</topology>
    </subcellularLocation>
</comment>
<feature type="region of interest" description="Disordered" evidence="13">
    <location>
        <begin position="265"/>
        <end position="308"/>
    </location>
</feature>
<keyword evidence="12 14" id="KW-0472">Membrane</keyword>
<dbReference type="PROSITE" id="PS51292">
    <property type="entry name" value="ZF_RING_CH"/>
    <property type="match status" value="1"/>
</dbReference>
<dbReference type="GeneID" id="30148315"/>
<proteinExistence type="predicted"/>
<evidence type="ECO:0000256" key="9">
    <source>
        <dbReference type="ARBA" id="ARBA00022786"/>
    </source>
</evidence>
<dbReference type="EC" id="2.3.2.27" evidence="4"/>
<comment type="catalytic activity">
    <reaction evidence="1">
        <text>S-ubiquitinyl-[E2 ubiquitin-conjugating enzyme]-L-cysteine + [acceptor protein]-L-lysine = [E2 ubiquitin-conjugating enzyme]-L-cysteine + N(6)-ubiquitinyl-[acceptor protein]-L-lysine.</text>
        <dbReference type="EC" id="2.3.2.27"/>
    </reaction>
</comment>
<evidence type="ECO:0000256" key="1">
    <source>
        <dbReference type="ARBA" id="ARBA00000900"/>
    </source>
</evidence>
<dbReference type="STRING" id="984486.A0A1E3QRJ8"/>
<evidence type="ECO:0000256" key="7">
    <source>
        <dbReference type="ARBA" id="ARBA00022723"/>
    </source>
</evidence>
<evidence type="ECO:0000256" key="3">
    <source>
        <dbReference type="ARBA" id="ARBA00004906"/>
    </source>
</evidence>
<keyword evidence="6 14" id="KW-0812">Transmembrane</keyword>
<dbReference type="CDD" id="cd16702">
    <property type="entry name" value="RING_CH-C4HC3_MARCH6"/>
    <property type="match status" value="1"/>
</dbReference>
<dbReference type="GO" id="GO:0061630">
    <property type="term" value="F:ubiquitin protein ligase activity"/>
    <property type="evidence" value="ECO:0007669"/>
    <property type="project" value="UniProtKB-EC"/>
</dbReference>
<evidence type="ECO:0000256" key="12">
    <source>
        <dbReference type="ARBA" id="ARBA00023136"/>
    </source>
</evidence>
<feature type="compositionally biased region" description="Acidic residues" evidence="13">
    <location>
        <begin position="269"/>
        <end position="301"/>
    </location>
</feature>
<evidence type="ECO:0000313" key="16">
    <source>
        <dbReference type="EMBL" id="ODQ79672.1"/>
    </source>
</evidence>
<reference evidence="17" key="1">
    <citation type="submission" date="2016-05" db="EMBL/GenBank/DDBJ databases">
        <title>Comparative genomics of biotechnologically important yeasts.</title>
        <authorList>
            <consortium name="DOE Joint Genome Institute"/>
            <person name="Riley R."/>
            <person name="Haridas S."/>
            <person name="Wolfe K.H."/>
            <person name="Lopes M.R."/>
            <person name="Hittinger C.T."/>
            <person name="Goker M."/>
            <person name="Salamov A."/>
            <person name="Wisecaver J."/>
            <person name="Long T.M."/>
            <person name="Aerts A.L."/>
            <person name="Barry K."/>
            <person name="Choi C."/>
            <person name="Clum A."/>
            <person name="Coughlan A.Y."/>
            <person name="Deshpande S."/>
            <person name="Douglass A.P."/>
            <person name="Hanson S.J."/>
            <person name="Klenk H.-P."/>
            <person name="Labutti K."/>
            <person name="Lapidus A."/>
            <person name="Lindquist E."/>
            <person name="Lipzen A."/>
            <person name="Meier-Kolthoff J.P."/>
            <person name="Ohm R.A."/>
            <person name="Otillar R.P."/>
            <person name="Pangilinan J."/>
            <person name="Peng Y."/>
            <person name="Rokas A."/>
            <person name="Rosa C.A."/>
            <person name="Scheuner C."/>
            <person name="Sibirny A.A."/>
            <person name="Slot J.C."/>
            <person name="Stielow J.B."/>
            <person name="Sun H."/>
            <person name="Kurtzman C.P."/>
            <person name="Blackwell M."/>
            <person name="Grigoriev I.V."/>
            <person name="Jeffries T.W."/>
        </authorList>
    </citation>
    <scope>NUCLEOTIDE SEQUENCE [LARGE SCALE GENOMIC DNA]</scope>
    <source>
        <strain evidence="17">NRRL Y-12698</strain>
    </source>
</reference>
<dbReference type="InterPro" id="IPR011016">
    <property type="entry name" value="Znf_RING-CH"/>
</dbReference>
<feature type="transmembrane region" description="Helical" evidence="14">
    <location>
        <begin position="516"/>
        <end position="545"/>
    </location>
</feature>